<evidence type="ECO:0000256" key="4">
    <source>
        <dbReference type="SAM" id="SignalP"/>
    </source>
</evidence>
<keyword evidence="2" id="KW-0574">Periplasm</keyword>
<dbReference type="PANTHER" id="PTHR35891">
    <property type="entry name" value="THIOL:DISULFIDE INTERCHANGE PROTEIN DSBA"/>
    <property type="match status" value="1"/>
</dbReference>
<organism evidence="6 7">
    <name type="scientific">Psittacicella hinzii</name>
    <dbReference type="NCBI Taxonomy" id="2028575"/>
    <lineage>
        <taxon>Bacteria</taxon>
        <taxon>Pseudomonadati</taxon>
        <taxon>Pseudomonadota</taxon>
        <taxon>Gammaproteobacteria</taxon>
        <taxon>Pasteurellales</taxon>
        <taxon>Psittacicellaceae</taxon>
        <taxon>Psittacicella</taxon>
    </lineage>
</organism>
<evidence type="ECO:0000313" key="6">
    <source>
        <dbReference type="EMBL" id="RIY34133.1"/>
    </source>
</evidence>
<dbReference type="InterPro" id="IPR036249">
    <property type="entry name" value="Thioredoxin-like_sf"/>
</dbReference>
<dbReference type="PANTHER" id="PTHR35891:SF3">
    <property type="entry name" value="THIOL:DISULFIDE INTERCHANGE PROTEIN DSBL"/>
    <property type="match status" value="1"/>
</dbReference>
<dbReference type="AlphaFoldDB" id="A0A3A1Y778"/>
<keyword evidence="7" id="KW-1185">Reference proteome</keyword>
<keyword evidence="2" id="KW-1015">Disulfide bond</keyword>
<dbReference type="PIRSF" id="PIRSF001488">
    <property type="entry name" value="Tdi_protein"/>
    <property type="match status" value="1"/>
</dbReference>
<comment type="subcellular location">
    <subcellularLocation>
        <location evidence="2">Periplasm</location>
    </subcellularLocation>
</comment>
<evidence type="ECO:0000256" key="3">
    <source>
        <dbReference type="PIRSR" id="PIRSR001488-1"/>
    </source>
</evidence>
<dbReference type="RefSeq" id="WP_119524514.1">
    <property type="nucleotide sequence ID" value="NZ_NRHC01000016.1"/>
</dbReference>
<feature type="domain" description="Thioredoxin-like fold" evidence="5">
    <location>
        <begin position="48"/>
        <end position="187"/>
    </location>
</feature>
<dbReference type="Proteomes" id="UP000265691">
    <property type="component" value="Unassembled WGS sequence"/>
</dbReference>
<dbReference type="InterPro" id="IPR050824">
    <property type="entry name" value="Thiol_disulfide_DsbA"/>
</dbReference>
<comment type="caution">
    <text evidence="6">The sequence shown here is derived from an EMBL/GenBank/DDBJ whole genome shotgun (WGS) entry which is preliminary data.</text>
</comment>
<feature type="chain" id="PRO_5017360100" description="Thiol:disulfide interchange protein" evidence="4">
    <location>
        <begin position="29"/>
        <end position="224"/>
    </location>
</feature>
<reference evidence="6 7" key="1">
    <citation type="submission" date="2017-08" db="EMBL/GenBank/DDBJ databases">
        <title>Reclassification of Bisgaard taxon 37 and 44.</title>
        <authorList>
            <person name="Christensen H."/>
        </authorList>
    </citation>
    <scope>NUCLEOTIDE SEQUENCE [LARGE SCALE GENOMIC DNA]</scope>
    <source>
        <strain evidence="6 7">B96_3</strain>
    </source>
</reference>
<evidence type="ECO:0000256" key="1">
    <source>
        <dbReference type="ARBA" id="ARBA00022729"/>
    </source>
</evidence>
<dbReference type="GO" id="GO:0042597">
    <property type="term" value="C:periplasmic space"/>
    <property type="evidence" value="ECO:0007669"/>
    <property type="project" value="UniProtKB-SubCell"/>
</dbReference>
<protein>
    <recommendedName>
        <fullName evidence="2">Thiol:disulfide interchange protein</fullName>
    </recommendedName>
</protein>
<dbReference type="Gene3D" id="3.40.30.10">
    <property type="entry name" value="Glutaredoxin"/>
    <property type="match status" value="1"/>
</dbReference>
<feature type="signal peptide" evidence="4">
    <location>
        <begin position="1"/>
        <end position="28"/>
    </location>
</feature>
<gene>
    <name evidence="6" type="ORF">CKF54_01475</name>
</gene>
<dbReference type="OrthoDB" id="9784896at2"/>
<evidence type="ECO:0000259" key="5">
    <source>
        <dbReference type="Pfam" id="PF13462"/>
    </source>
</evidence>
<dbReference type="SUPFAM" id="SSF52833">
    <property type="entry name" value="Thioredoxin-like"/>
    <property type="match status" value="1"/>
</dbReference>
<name>A0A3A1Y778_9GAMM</name>
<dbReference type="InterPro" id="IPR012336">
    <property type="entry name" value="Thioredoxin-like_fold"/>
</dbReference>
<sequence>MNLQLIKKSLFTFSAASLALFFSNLSSANVVAGKDYTALNQPQTPNPTVYMAMSLSCTHCADFTKVYEVPEKIKEMLKQTYPDNGEFLEFHIVMSNTPIYNDFARLRSVLYVTKRDDLLSSAFDLPYKYKGSDQVLKDWVSTNLKLNKADTDALWNSSAVNTFYNKQEELTKQYDIRQTPTFIINGKYELNLSSIAIPYQNPTPSQIGDAVVNQIKEILLKTTK</sequence>
<evidence type="ECO:0000313" key="7">
    <source>
        <dbReference type="Proteomes" id="UP000265691"/>
    </source>
</evidence>
<dbReference type="Pfam" id="PF13462">
    <property type="entry name" value="Thioredoxin_4"/>
    <property type="match status" value="1"/>
</dbReference>
<accession>A0A3A1Y778</accession>
<comment type="similarity">
    <text evidence="2">Belongs to the thioredoxin family.</text>
</comment>
<dbReference type="EMBL" id="NRHC01000016">
    <property type="protein sequence ID" value="RIY34133.1"/>
    <property type="molecule type" value="Genomic_DNA"/>
</dbReference>
<evidence type="ECO:0000256" key="2">
    <source>
        <dbReference type="PIRNR" id="PIRNR001488"/>
    </source>
</evidence>
<dbReference type="InterPro" id="IPR023205">
    <property type="entry name" value="DsbA/DsbL"/>
</dbReference>
<keyword evidence="1 4" id="KW-0732">Signal</keyword>
<proteinExistence type="inferred from homology"/>
<feature type="disulfide bond" description="Redox-active" evidence="3">
    <location>
        <begin position="57"/>
        <end position="60"/>
    </location>
</feature>